<dbReference type="OrthoDB" id="4008270at2"/>
<dbReference type="Gene3D" id="3.40.190.10">
    <property type="entry name" value="Periplasmic binding protein-like II"/>
    <property type="match status" value="2"/>
</dbReference>
<dbReference type="Pfam" id="PF12849">
    <property type="entry name" value="PBP_like_2"/>
    <property type="match status" value="1"/>
</dbReference>
<keyword evidence="5" id="KW-1185">Reference proteome</keyword>
<dbReference type="InterPro" id="IPR024370">
    <property type="entry name" value="PBP_domain"/>
</dbReference>
<dbReference type="AlphaFoldDB" id="A0A2N0H3F2"/>
<accession>A0A2N0H3F2</accession>
<dbReference type="PANTHER" id="PTHR30570:SF1">
    <property type="entry name" value="PHOSPHATE-BINDING PROTEIN PSTS"/>
    <property type="match status" value="1"/>
</dbReference>
<dbReference type="SUPFAM" id="SSF53850">
    <property type="entry name" value="Periplasmic binding protein-like II"/>
    <property type="match status" value="1"/>
</dbReference>
<feature type="domain" description="PBP" evidence="3">
    <location>
        <begin position="31"/>
        <end position="305"/>
    </location>
</feature>
<gene>
    <name evidence="4" type="ORF">B0I00_3258</name>
</gene>
<dbReference type="RefSeq" id="WP_100868434.1">
    <property type="nucleotide sequence ID" value="NZ_PHUF01000007.1"/>
</dbReference>
<evidence type="ECO:0000256" key="2">
    <source>
        <dbReference type="SAM" id="SignalP"/>
    </source>
</evidence>
<organism evidence="4 5">
    <name type="scientific">Novosphingobium kunmingense</name>
    <dbReference type="NCBI Taxonomy" id="1211806"/>
    <lineage>
        <taxon>Bacteria</taxon>
        <taxon>Pseudomonadati</taxon>
        <taxon>Pseudomonadota</taxon>
        <taxon>Alphaproteobacteria</taxon>
        <taxon>Sphingomonadales</taxon>
        <taxon>Sphingomonadaceae</taxon>
        <taxon>Novosphingobium</taxon>
    </lineage>
</organism>
<protein>
    <submittedName>
        <fullName evidence="4">Phosphate transport system substrate-binding protein</fullName>
    </submittedName>
</protein>
<comment type="caution">
    <text evidence="4">The sequence shown here is derived from an EMBL/GenBank/DDBJ whole genome shotgun (WGS) entry which is preliminary data.</text>
</comment>
<evidence type="ECO:0000256" key="1">
    <source>
        <dbReference type="ARBA" id="ARBA00022729"/>
    </source>
</evidence>
<dbReference type="PANTHER" id="PTHR30570">
    <property type="entry name" value="PERIPLASMIC PHOSPHATE BINDING COMPONENT OF PHOSPHATE ABC TRANSPORTER"/>
    <property type="match status" value="1"/>
</dbReference>
<feature type="signal peptide" evidence="2">
    <location>
        <begin position="1"/>
        <end position="25"/>
    </location>
</feature>
<dbReference type="InterPro" id="IPR050811">
    <property type="entry name" value="Phosphate_ABC_transporter"/>
</dbReference>
<feature type="chain" id="PRO_5014624911" evidence="2">
    <location>
        <begin position="26"/>
        <end position="351"/>
    </location>
</feature>
<evidence type="ECO:0000313" key="4">
    <source>
        <dbReference type="EMBL" id="PKB13458.1"/>
    </source>
</evidence>
<dbReference type="EMBL" id="PHUF01000007">
    <property type="protein sequence ID" value="PKB13458.1"/>
    <property type="molecule type" value="Genomic_DNA"/>
</dbReference>
<dbReference type="Proteomes" id="UP000232587">
    <property type="component" value="Unassembled WGS sequence"/>
</dbReference>
<evidence type="ECO:0000259" key="3">
    <source>
        <dbReference type="Pfam" id="PF12849"/>
    </source>
</evidence>
<name>A0A2N0H3F2_9SPHN</name>
<reference evidence="4 5" key="1">
    <citation type="submission" date="2017-11" db="EMBL/GenBank/DDBJ databases">
        <title>Genomic Encyclopedia of Type Strains, Phase III (KMG-III): the genomes of soil and plant-associated and newly described type strains.</title>
        <authorList>
            <person name="Whitman W."/>
        </authorList>
    </citation>
    <scope>NUCLEOTIDE SEQUENCE [LARGE SCALE GENOMIC DNA]</scope>
    <source>
        <strain evidence="4 5">CGMCC 1.12274</strain>
    </source>
</reference>
<keyword evidence="1 2" id="KW-0732">Signal</keyword>
<evidence type="ECO:0000313" key="5">
    <source>
        <dbReference type="Proteomes" id="UP000232587"/>
    </source>
</evidence>
<sequence>MDRTKLHQAMGTSIRAAVFALSALAAETGAQPAVNEAVTGSAPTIMSGLAPAWADAFARQGGDVRIAAPFGPPQGALDLNFGAFLDGRLAFAFLTREIAEADLARYRAGHDGREPCIVPVAGGNWKRFGYADAVAFIVNRQNPLRRLSFRQIDSIYASPPLHGGPNARTWGELGLGGSWRHRPIRIKGGDAWSKEESARALTVRRQVLSREGRTGLWTLAPGTGDDQDVVARVAADPEAIGFTGLGHVEGAVRVVAINRDGEPAILPTADTARSGRYPLLRTIDMLVDPHATASAFPFAHFLLSRRGQSVIAQQGDFMKLPPGTLQKALRRLDCLKQRRRSGSSTPERLQE</sequence>
<proteinExistence type="predicted"/>